<evidence type="ECO:0000256" key="2">
    <source>
        <dbReference type="ARBA" id="ARBA00022487"/>
    </source>
</evidence>
<dbReference type="PROSITE" id="PS00941">
    <property type="entry name" value="CARBOXYLESTERASE_B_2"/>
    <property type="match status" value="1"/>
</dbReference>
<feature type="region of interest" description="Disordered" evidence="5">
    <location>
        <begin position="1"/>
        <end position="46"/>
    </location>
</feature>
<dbReference type="Gene3D" id="3.40.50.1820">
    <property type="entry name" value="alpha/beta hydrolase"/>
    <property type="match status" value="1"/>
</dbReference>
<sequence>PPPPGASEAEDVVVNPALVAATSTTTTTARTTTARRPVRGDEDDGPIVFLRRGRREAKVHGRRDPEGIYSFRGIRFAEAPIGPLRFQRPRRTKMEGEVDATKTAPPCPQTIGQQLIGSEDCLFLNVFTPEIPKDSGGKKYPVIFWIHGGGFRKGSGSQYGVSDLVKKGLVVVTVQYRLGSLGFLSTNRKELPGNAGLFDLTSSLRWVRQYIQFFGGDPGRIIPSGQGSGASAAVMLTFTRFSRHWIKGVFAMSGSPISSFAVDKEPAQTAKQVSAIDDCHSVQESLAFVRCMQKLPLGTIVQGDEKLQVERLNQDNAAQSYVTSISKLLNPGPAVEGEDDMRFLPNFLTGMPEDTLQKGNFARVPLLTGVTRDETSTSAKGGGIASKLLGQVEATEELLQNMIPQLLPINTGILGNNTLSPLLSNLFSSTDYLKGVTSSLNGV</sequence>
<name>A0A1B6L2K8_9HEMI</name>
<feature type="non-terminal residue" evidence="7">
    <location>
        <position position="443"/>
    </location>
</feature>
<dbReference type="InterPro" id="IPR029058">
    <property type="entry name" value="AB_hydrolase_fold"/>
</dbReference>
<dbReference type="InterPro" id="IPR002018">
    <property type="entry name" value="CarbesteraseB"/>
</dbReference>
<proteinExistence type="inferred from homology"/>
<dbReference type="Pfam" id="PF00135">
    <property type="entry name" value="COesterase"/>
    <property type="match status" value="1"/>
</dbReference>
<dbReference type="PANTHER" id="PTHR43142">
    <property type="entry name" value="CARBOXYLIC ESTER HYDROLASE"/>
    <property type="match status" value="1"/>
</dbReference>
<dbReference type="PANTHER" id="PTHR43142:SF1">
    <property type="entry name" value="CARBOXYLIC ESTER HYDROLASE"/>
    <property type="match status" value="1"/>
</dbReference>
<keyword evidence="4" id="KW-0325">Glycoprotein</keyword>
<protein>
    <recommendedName>
        <fullName evidence="6">Carboxylesterase type B domain-containing protein</fullName>
    </recommendedName>
</protein>
<feature type="non-terminal residue" evidence="7">
    <location>
        <position position="1"/>
    </location>
</feature>
<dbReference type="GO" id="GO:0052689">
    <property type="term" value="F:carboxylic ester hydrolase activity"/>
    <property type="evidence" value="ECO:0007669"/>
    <property type="project" value="UniProtKB-KW"/>
</dbReference>
<dbReference type="InterPro" id="IPR019819">
    <property type="entry name" value="Carboxylesterase_B_CS"/>
</dbReference>
<dbReference type="SUPFAM" id="SSF53474">
    <property type="entry name" value="alpha/beta-Hydrolases"/>
    <property type="match status" value="1"/>
</dbReference>
<comment type="similarity">
    <text evidence="1">Belongs to the type-B carboxylesterase/lipase family.</text>
</comment>
<feature type="compositionally biased region" description="Low complexity" evidence="5">
    <location>
        <begin position="20"/>
        <end position="35"/>
    </location>
</feature>
<organism evidence="7">
    <name type="scientific">Graphocephala atropunctata</name>
    <dbReference type="NCBI Taxonomy" id="36148"/>
    <lineage>
        <taxon>Eukaryota</taxon>
        <taxon>Metazoa</taxon>
        <taxon>Ecdysozoa</taxon>
        <taxon>Arthropoda</taxon>
        <taxon>Hexapoda</taxon>
        <taxon>Insecta</taxon>
        <taxon>Pterygota</taxon>
        <taxon>Neoptera</taxon>
        <taxon>Paraneoptera</taxon>
        <taxon>Hemiptera</taxon>
        <taxon>Auchenorrhyncha</taxon>
        <taxon>Membracoidea</taxon>
        <taxon>Cicadellidae</taxon>
        <taxon>Cicadellinae</taxon>
        <taxon>Cicadellini</taxon>
        <taxon>Graphocephala</taxon>
    </lineage>
</organism>
<accession>A0A1B6L2K8</accession>
<keyword evidence="3" id="KW-0378">Hydrolase</keyword>
<dbReference type="AlphaFoldDB" id="A0A1B6L2K8"/>
<keyword evidence="2" id="KW-0719">Serine esterase</keyword>
<feature type="domain" description="Carboxylesterase type B" evidence="6">
    <location>
        <begin position="57"/>
        <end position="380"/>
    </location>
</feature>
<evidence type="ECO:0000313" key="7">
    <source>
        <dbReference type="EMBL" id="JAT17880.1"/>
    </source>
</evidence>
<evidence type="ECO:0000256" key="5">
    <source>
        <dbReference type="SAM" id="MobiDB-lite"/>
    </source>
</evidence>
<reference evidence="7" key="1">
    <citation type="submission" date="2015-11" db="EMBL/GenBank/DDBJ databases">
        <title>De novo transcriptome assembly of four potential Pierce s Disease insect vectors from Arizona vineyards.</title>
        <authorList>
            <person name="Tassone E.E."/>
        </authorList>
    </citation>
    <scope>NUCLEOTIDE SEQUENCE</scope>
</reference>
<evidence type="ECO:0000259" key="6">
    <source>
        <dbReference type="Pfam" id="PF00135"/>
    </source>
</evidence>
<evidence type="ECO:0000256" key="1">
    <source>
        <dbReference type="ARBA" id="ARBA00005964"/>
    </source>
</evidence>
<evidence type="ECO:0000256" key="4">
    <source>
        <dbReference type="ARBA" id="ARBA00023180"/>
    </source>
</evidence>
<evidence type="ECO:0000256" key="3">
    <source>
        <dbReference type="ARBA" id="ARBA00022801"/>
    </source>
</evidence>
<dbReference type="EMBL" id="GEBQ01022097">
    <property type="protein sequence ID" value="JAT17880.1"/>
    <property type="molecule type" value="Transcribed_RNA"/>
</dbReference>
<gene>
    <name evidence="7" type="ORF">g.24546</name>
</gene>